<sequence length="253" mass="27689">MNTQDPNPPPQIGIQDILALTIWECFAGYEYLTGEIGVGAERVCLMGESAGGHLALAFLATLARGVVGSFSFSSSSLDGDGDEDWGKKERVKEKREEGHPRPGSLILLSPWIDLSLSSPVVDILEKKDFMSRSFLRRMGRELLRSDPGLSSLFGDFASRSMERGSWGRILPCKTWVSAGGDEIFVDDIVRFVDCTREDDVEVELRVEPGKCHSWQSGEAFLSARRFLDISIQCEGVELMPGLVGVAGVIAGFV</sequence>
<dbReference type="GO" id="GO:0016787">
    <property type="term" value="F:hydrolase activity"/>
    <property type="evidence" value="ECO:0007669"/>
    <property type="project" value="UniProtKB-KW"/>
</dbReference>
<evidence type="ECO:0000313" key="4">
    <source>
        <dbReference type="Proteomes" id="UP001165205"/>
    </source>
</evidence>
<dbReference type="EMBL" id="BSYA01000191">
    <property type="protein sequence ID" value="GMG36166.1"/>
    <property type="molecule type" value="Genomic_DNA"/>
</dbReference>
<proteinExistence type="predicted"/>
<evidence type="ECO:0000313" key="3">
    <source>
        <dbReference type="EMBL" id="GMG36166.1"/>
    </source>
</evidence>
<dbReference type="InterPro" id="IPR050300">
    <property type="entry name" value="GDXG_lipolytic_enzyme"/>
</dbReference>
<keyword evidence="1" id="KW-0378">Hydrolase</keyword>
<dbReference type="InterPro" id="IPR029058">
    <property type="entry name" value="AB_hydrolase_fold"/>
</dbReference>
<comment type="caution">
    <text evidence="3">The sequence shown here is derived from an EMBL/GenBank/DDBJ whole genome shotgun (WGS) entry which is preliminary data.</text>
</comment>
<dbReference type="Gene3D" id="3.40.50.1820">
    <property type="entry name" value="alpha/beta hydrolase"/>
    <property type="match status" value="1"/>
</dbReference>
<organism evidence="3 4">
    <name type="scientific">Aspergillus oryzae</name>
    <name type="common">Yellow koji mold</name>
    <dbReference type="NCBI Taxonomy" id="5062"/>
    <lineage>
        <taxon>Eukaryota</taxon>
        <taxon>Fungi</taxon>
        <taxon>Dikarya</taxon>
        <taxon>Ascomycota</taxon>
        <taxon>Pezizomycotina</taxon>
        <taxon>Eurotiomycetes</taxon>
        <taxon>Eurotiomycetidae</taxon>
        <taxon>Eurotiales</taxon>
        <taxon>Aspergillaceae</taxon>
        <taxon>Aspergillus</taxon>
        <taxon>Aspergillus subgen. Circumdati</taxon>
    </lineage>
</organism>
<feature type="region of interest" description="Disordered" evidence="2">
    <location>
        <begin position="74"/>
        <end position="101"/>
    </location>
</feature>
<evidence type="ECO:0000256" key="2">
    <source>
        <dbReference type="SAM" id="MobiDB-lite"/>
    </source>
</evidence>
<dbReference type="PANTHER" id="PTHR48081">
    <property type="entry name" value="AB HYDROLASE SUPERFAMILY PROTEIN C4A8.06C"/>
    <property type="match status" value="1"/>
</dbReference>
<dbReference type="Proteomes" id="UP001165205">
    <property type="component" value="Unassembled WGS sequence"/>
</dbReference>
<reference evidence="3" key="1">
    <citation type="submission" date="2023-04" db="EMBL/GenBank/DDBJ databases">
        <title>Aspergillus oryzae NBRC 4228.</title>
        <authorList>
            <person name="Ichikawa N."/>
            <person name="Sato H."/>
            <person name="Tonouchi N."/>
        </authorList>
    </citation>
    <scope>NUCLEOTIDE SEQUENCE</scope>
    <source>
        <strain evidence="3">NBRC 4228</strain>
    </source>
</reference>
<dbReference type="SUPFAM" id="SSF53474">
    <property type="entry name" value="alpha/beta-Hydrolases"/>
    <property type="match status" value="1"/>
</dbReference>
<protein>
    <submittedName>
        <fullName evidence="3">Unnamed protein product</fullName>
    </submittedName>
</protein>
<accession>A0AAN4YS71</accession>
<feature type="compositionally biased region" description="Basic and acidic residues" evidence="2">
    <location>
        <begin position="84"/>
        <end position="100"/>
    </location>
</feature>
<dbReference type="AlphaFoldDB" id="A0AAN4YS71"/>
<gene>
    <name evidence="3" type="ORF">Aory04_001125200</name>
</gene>
<name>A0AAN4YS71_ASPOZ</name>
<dbReference type="PANTHER" id="PTHR48081:SF11">
    <property type="entry name" value="ALPHA_BETA HYDROLASE FOLD-3 DOMAIN-CONTAINING PROTEIN-RELATED"/>
    <property type="match status" value="1"/>
</dbReference>
<evidence type="ECO:0000256" key="1">
    <source>
        <dbReference type="ARBA" id="ARBA00022801"/>
    </source>
</evidence>